<feature type="domain" description="Protein kinase" evidence="1">
    <location>
        <begin position="92"/>
        <end position="420"/>
    </location>
</feature>
<protein>
    <submittedName>
        <fullName evidence="2">Predicted protein</fullName>
    </submittedName>
</protein>
<dbReference type="EMBL" id="GG738904">
    <property type="protein sequence ID" value="EFC38871.1"/>
    <property type="molecule type" value="Genomic_DNA"/>
</dbReference>
<dbReference type="STRING" id="5762.D2VWB7"/>
<dbReference type="RefSeq" id="XP_002671615.1">
    <property type="nucleotide sequence ID" value="XM_002671569.1"/>
</dbReference>
<evidence type="ECO:0000313" key="3">
    <source>
        <dbReference type="Proteomes" id="UP000006671"/>
    </source>
</evidence>
<evidence type="ECO:0000313" key="2">
    <source>
        <dbReference type="EMBL" id="EFC38871.1"/>
    </source>
</evidence>
<dbReference type="GO" id="GO:0005524">
    <property type="term" value="F:ATP binding"/>
    <property type="evidence" value="ECO:0007669"/>
    <property type="project" value="InterPro"/>
</dbReference>
<dbReference type="AlphaFoldDB" id="D2VWB7"/>
<dbReference type="InterPro" id="IPR000719">
    <property type="entry name" value="Prot_kinase_dom"/>
</dbReference>
<sequence>MNSFPSLTDPYFGELECDPIVWKKLIKKETIIVAPMWDEFSTIRYIFVHYLNEVQHVVMLNGVDLEKLIEKCKEIFNDQSLEYLIEPLGSRIESIDQLQHLSHYTVLKKMEENKEKQLDIISLRELKECVNSESEYLKTIPMDHSYNFEEIYKKLLTHKKQYLVKVLRAGHAFSDDGSEMKFVLMERCEADFSKYLEKNKISNITDFLNKVELICLCVKDLHSLNIVHMDTKSDNLLSKFVNEIFTLLFCDFEESIDVSDMEIFNDKVIISLPTTGTDFVNSPESYYCKYNFGNRIIHTNFMFRMDSWSVGINILLLILKFLLNYNGSEELVMKRMKCFHENTNQEYEKLIGFGEWVAAHDSHEAIHSFINEVIDELVHKYPELSDRQTTMLQETLCGLLHKDPSKRMSIDKLLENWKFINHDGHYMEDVD</sequence>
<dbReference type="InterPro" id="IPR011009">
    <property type="entry name" value="Kinase-like_dom_sf"/>
</dbReference>
<dbReference type="PROSITE" id="PS50011">
    <property type="entry name" value="PROTEIN_KINASE_DOM"/>
    <property type="match status" value="1"/>
</dbReference>
<dbReference type="Gene3D" id="1.10.510.10">
    <property type="entry name" value="Transferase(Phosphotransferase) domain 1"/>
    <property type="match status" value="1"/>
</dbReference>
<dbReference type="GO" id="GO:0005634">
    <property type="term" value="C:nucleus"/>
    <property type="evidence" value="ECO:0007669"/>
    <property type="project" value="TreeGrafter"/>
</dbReference>
<dbReference type="PANTHER" id="PTHR44167:SF24">
    <property type="entry name" value="SERINE_THREONINE-PROTEIN KINASE CHK2"/>
    <property type="match status" value="1"/>
</dbReference>
<gene>
    <name evidence="2" type="ORF">NAEGRDRAFT_73325</name>
</gene>
<accession>D2VWB7</accession>
<dbReference type="Pfam" id="PF00069">
    <property type="entry name" value="Pkinase"/>
    <property type="match status" value="1"/>
</dbReference>
<dbReference type="GO" id="GO:0005737">
    <property type="term" value="C:cytoplasm"/>
    <property type="evidence" value="ECO:0007669"/>
    <property type="project" value="TreeGrafter"/>
</dbReference>
<dbReference type="KEGG" id="ngr:NAEGRDRAFT_73325"/>
<dbReference type="PANTHER" id="PTHR44167">
    <property type="entry name" value="OVARIAN-SPECIFIC SERINE/THREONINE-PROTEIN KINASE LOK-RELATED"/>
    <property type="match status" value="1"/>
</dbReference>
<dbReference type="GO" id="GO:0004674">
    <property type="term" value="F:protein serine/threonine kinase activity"/>
    <property type="evidence" value="ECO:0007669"/>
    <property type="project" value="TreeGrafter"/>
</dbReference>
<reference evidence="2 3" key="1">
    <citation type="journal article" date="2010" name="Cell">
        <title>The genome of Naegleria gruberi illuminates early eukaryotic versatility.</title>
        <authorList>
            <person name="Fritz-Laylin L.K."/>
            <person name="Prochnik S.E."/>
            <person name="Ginger M.L."/>
            <person name="Dacks J.B."/>
            <person name="Carpenter M.L."/>
            <person name="Field M.C."/>
            <person name="Kuo A."/>
            <person name="Paredez A."/>
            <person name="Chapman J."/>
            <person name="Pham J."/>
            <person name="Shu S."/>
            <person name="Neupane R."/>
            <person name="Cipriano M."/>
            <person name="Mancuso J."/>
            <person name="Tu H."/>
            <person name="Salamov A."/>
            <person name="Lindquist E."/>
            <person name="Shapiro H."/>
            <person name="Lucas S."/>
            <person name="Grigoriev I.V."/>
            <person name="Cande W.Z."/>
            <person name="Fulton C."/>
            <person name="Rokhsar D.S."/>
            <person name="Dawson S.C."/>
        </authorList>
    </citation>
    <scope>NUCLEOTIDE SEQUENCE [LARGE SCALE GENOMIC DNA]</scope>
    <source>
        <strain evidence="2 3">NEG-M</strain>
    </source>
</reference>
<evidence type="ECO:0000259" key="1">
    <source>
        <dbReference type="PROSITE" id="PS50011"/>
    </source>
</evidence>
<keyword evidence="3" id="KW-1185">Reference proteome</keyword>
<name>D2VWB7_NAEGR</name>
<dbReference type="InParanoid" id="D2VWB7"/>
<dbReference type="VEuPathDB" id="AmoebaDB:NAEGRDRAFT_73325"/>
<organism evidence="3">
    <name type="scientific">Naegleria gruberi</name>
    <name type="common">Amoeba</name>
    <dbReference type="NCBI Taxonomy" id="5762"/>
    <lineage>
        <taxon>Eukaryota</taxon>
        <taxon>Discoba</taxon>
        <taxon>Heterolobosea</taxon>
        <taxon>Tetramitia</taxon>
        <taxon>Eutetramitia</taxon>
        <taxon>Vahlkampfiidae</taxon>
        <taxon>Naegleria</taxon>
    </lineage>
</organism>
<proteinExistence type="predicted"/>
<dbReference type="SUPFAM" id="SSF56112">
    <property type="entry name" value="Protein kinase-like (PK-like)"/>
    <property type="match status" value="1"/>
</dbReference>
<dbReference type="SMART" id="SM00220">
    <property type="entry name" value="S_TKc"/>
    <property type="match status" value="1"/>
</dbReference>
<dbReference type="GeneID" id="8858865"/>
<dbReference type="GO" id="GO:0044773">
    <property type="term" value="P:mitotic DNA damage checkpoint signaling"/>
    <property type="evidence" value="ECO:0007669"/>
    <property type="project" value="TreeGrafter"/>
</dbReference>
<dbReference type="Proteomes" id="UP000006671">
    <property type="component" value="Unassembled WGS sequence"/>
</dbReference>